<feature type="transmembrane region" description="Helical" evidence="1">
    <location>
        <begin position="103"/>
        <end position="124"/>
    </location>
</feature>
<dbReference type="InterPro" id="IPR009325">
    <property type="entry name" value="DUF983"/>
</dbReference>
<accession>A0ABW6A1N6</accession>
<dbReference type="Pfam" id="PF06170">
    <property type="entry name" value="DUF983"/>
    <property type="match status" value="1"/>
</dbReference>
<evidence type="ECO:0000313" key="3">
    <source>
        <dbReference type="Proteomes" id="UP001597511"/>
    </source>
</evidence>
<reference evidence="3" key="1">
    <citation type="journal article" date="2019" name="Int. J. Syst. Evol. Microbiol.">
        <title>The Global Catalogue of Microorganisms (GCM) 10K type strain sequencing project: providing services to taxonomists for standard genome sequencing and annotation.</title>
        <authorList>
            <consortium name="The Broad Institute Genomics Platform"/>
            <consortium name="The Broad Institute Genome Sequencing Center for Infectious Disease"/>
            <person name="Wu L."/>
            <person name="Ma J."/>
        </authorList>
    </citation>
    <scope>NUCLEOTIDE SEQUENCE [LARGE SCALE GENOMIC DNA]</scope>
    <source>
        <strain evidence="3">KCTC 23299</strain>
    </source>
</reference>
<evidence type="ECO:0000313" key="2">
    <source>
        <dbReference type="EMBL" id="MFD2919214.1"/>
    </source>
</evidence>
<keyword evidence="1" id="KW-0472">Membrane</keyword>
<dbReference type="RefSeq" id="WP_386096184.1">
    <property type="nucleotide sequence ID" value="NZ_JBHUOZ010000001.1"/>
</dbReference>
<proteinExistence type="predicted"/>
<dbReference type="Proteomes" id="UP001597511">
    <property type="component" value="Unassembled WGS sequence"/>
</dbReference>
<protein>
    <submittedName>
        <fullName evidence="2">DUF983 domain-containing protein</fullName>
    </submittedName>
</protein>
<dbReference type="EMBL" id="JBHUOZ010000001">
    <property type="protein sequence ID" value="MFD2919214.1"/>
    <property type="molecule type" value="Genomic_DNA"/>
</dbReference>
<gene>
    <name evidence="2" type="ORF">ACFS6H_05770</name>
</gene>
<comment type="caution">
    <text evidence="2">The sequence shown here is derived from an EMBL/GenBank/DDBJ whole genome shotgun (WGS) entry which is preliminary data.</text>
</comment>
<feature type="transmembrane region" description="Helical" evidence="1">
    <location>
        <begin position="72"/>
        <end position="97"/>
    </location>
</feature>
<keyword evidence="3" id="KW-1185">Reference proteome</keyword>
<evidence type="ECO:0000256" key="1">
    <source>
        <dbReference type="SAM" id="Phobius"/>
    </source>
</evidence>
<organism evidence="2 3">
    <name type="scientific">Terrimonas rubra</name>
    <dbReference type="NCBI Taxonomy" id="1035890"/>
    <lineage>
        <taxon>Bacteria</taxon>
        <taxon>Pseudomonadati</taxon>
        <taxon>Bacteroidota</taxon>
        <taxon>Chitinophagia</taxon>
        <taxon>Chitinophagales</taxon>
        <taxon>Chitinophagaceae</taxon>
        <taxon>Terrimonas</taxon>
    </lineage>
</organism>
<name>A0ABW6A1N6_9BACT</name>
<sequence length="158" mass="18547">MESINKVSIPEKKAVPAIISSLQCKCPRCREGNMFVSRNPYNLKQTLNMHKECSVCKQPFELEVGFYYGSSYVSYAMSVALSVASLIAWWVFIGLSIYDNRFIYWLVFNAVLLLVLQPVLMRLARSIWLAFFVRYNKNWRTQPPERTERTNKDQMNNW</sequence>
<keyword evidence="1" id="KW-1133">Transmembrane helix</keyword>
<keyword evidence="1" id="KW-0812">Transmembrane</keyword>